<evidence type="ECO:0000313" key="1">
    <source>
        <dbReference type="EMBL" id="MDM8202734.1"/>
    </source>
</evidence>
<gene>
    <name evidence="1" type="ORF">QUW08_15780</name>
</gene>
<name>A0ABT7UV06_9FIRM</name>
<sequence>MKYDEFAQLISQGFECFFYVNKKKYWISNNEDGYYLTPERQDGAFAYQEFMTGDELVRNARIDGKTLKEWWPQISDSFL</sequence>
<protein>
    <submittedName>
        <fullName evidence="1">Uncharacterized protein</fullName>
    </submittedName>
</protein>
<accession>A0ABT7UV06</accession>
<organism evidence="1 2">
    <name type="scientific">Allofournierella massiliensis</name>
    <dbReference type="NCBI Taxonomy" id="1650663"/>
    <lineage>
        <taxon>Bacteria</taxon>
        <taxon>Bacillati</taxon>
        <taxon>Bacillota</taxon>
        <taxon>Clostridia</taxon>
        <taxon>Eubacteriales</taxon>
        <taxon>Oscillospiraceae</taxon>
        <taxon>Allofournierella</taxon>
    </lineage>
</organism>
<evidence type="ECO:0000313" key="2">
    <source>
        <dbReference type="Proteomes" id="UP001529380"/>
    </source>
</evidence>
<proteinExistence type="predicted"/>
<dbReference type="RefSeq" id="WP_289600938.1">
    <property type="nucleotide sequence ID" value="NZ_JAUDCL010000072.1"/>
</dbReference>
<keyword evidence="2" id="KW-1185">Reference proteome</keyword>
<dbReference type="Proteomes" id="UP001529380">
    <property type="component" value="Unassembled WGS sequence"/>
</dbReference>
<dbReference type="EMBL" id="JAUDCL010000072">
    <property type="protein sequence ID" value="MDM8202734.1"/>
    <property type="molecule type" value="Genomic_DNA"/>
</dbReference>
<comment type="caution">
    <text evidence="1">The sequence shown here is derived from an EMBL/GenBank/DDBJ whole genome shotgun (WGS) entry which is preliminary data.</text>
</comment>
<reference evidence="1 2" key="1">
    <citation type="submission" date="2023-06" db="EMBL/GenBank/DDBJ databases">
        <title>Identification and characterization of horizontal gene transfer across gut microbiota members of farm animals based on homology search.</title>
        <authorList>
            <person name="Schwarzerova J."/>
            <person name="Nykrynova M."/>
            <person name="Jureckova K."/>
            <person name="Cejkova D."/>
            <person name="Rychlik I."/>
        </authorList>
    </citation>
    <scope>NUCLEOTIDE SEQUENCE [LARGE SCALE GENOMIC DNA]</scope>
    <source>
        <strain evidence="1 2">ET340</strain>
    </source>
</reference>